<keyword evidence="5 6" id="KW-0067">ATP-binding</keyword>
<dbReference type="GO" id="GO:0007186">
    <property type="term" value="P:G protein-coupled receptor signaling pathway"/>
    <property type="evidence" value="ECO:0007669"/>
    <property type="project" value="TreeGrafter"/>
</dbReference>
<dbReference type="FunFam" id="3.30.200.20:FF:000904">
    <property type="entry name" value="Protein CBG18395"/>
    <property type="match status" value="1"/>
</dbReference>
<dbReference type="PANTHER" id="PTHR24355">
    <property type="entry name" value="G PROTEIN-COUPLED RECEPTOR KINASE/RIBOSOMAL PROTEIN S6 KINASE"/>
    <property type="match status" value="1"/>
</dbReference>
<protein>
    <submittedName>
        <fullName evidence="11">Protein kinase domain-containing protein</fullName>
    </submittedName>
</protein>
<dbReference type="Gene3D" id="1.10.510.10">
    <property type="entry name" value="Transferase(Phosphotransferase) domain 1"/>
    <property type="match status" value="1"/>
</dbReference>
<evidence type="ECO:0000313" key="10">
    <source>
        <dbReference type="Proteomes" id="UP000887540"/>
    </source>
</evidence>
<keyword evidence="10" id="KW-1185">Reference proteome</keyword>
<dbReference type="GO" id="GO:0001664">
    <property type="term" value="F:G protein-coupled receptor binding"/>
    <property type="evidence" value="ECO:0007669"/>
    <property type="project" value="TreeGrafter"/>
</dbReference>
<keyword evidence="2" id="KW-0808">Transferase</keyword>
<accession>A0A914EDM8</accession>
<evidence type="ECO:0000256" key="6">
    <source>
        <dbReference type="PROSITE-ProRule" id="PRU10141"/>
    </source>
</evidence>
<evidence type="ECO:0000256" key="4">
    <source>
        <dbReference type="ARBA" id="ARBA00022777"/>
    </source>
</evidence>
<proteinExistence type="inferred from homology"/>
<dbReference type="AlphaFoldDB" id="A0A914EDM8"/>
<dbReference type="CDD" id="cd05578">
    <property type="entry name" value="STKc_Yank1"/>
    <property type="match status" value="1"/>
</dbReference>
<dbReference type="InterPro" id="IPR011009">
    <property type="entry name" value="Kinase-like_dom_sf"/>
</dbReference>
<dbReference type="PROSITE" id="PS00108">
    <property type="entry name" value="PROTEIN_KINASE_ST"/>
    <property type="match status" value="1"/>
</dbReference>
<sequence length="413" mass="47846">MGGRCSRRVPSPSQTQLSDFSIVRSIGRGAFGKVCIVRHRGMKKLYALKYMAKRRLVQKTVAFNILRELELLQELSHPFIVNLWFTFQDDHYIYMVSDLLLGGDLRYHLNEQGRFSETRTKLYICEIALAIDYLHSRRIVHRDVKPENILLDEQGHAHLTDFNLATKLGYNELATSFTGTRPYMAPEILMTSLGEIAGYDHRVDWWSLGVCLYEMLRGLRPFEFPSSFSSLQVMCLIKDCTLTLPANWTSDLVSFIGALLNVNPDKRVYSLRSFSSQPYMNRIDMENVLARKTAPVFVPKADKLNCDPTYELEERIIESSPLHRHRHHKRHFHSSNATVRTKSREHSLDEAIKDVSDRFKSYNRFKCDESPWLPRRNSATHSQLVNQTSQDIPMKTFTKKEKVSTRLSKPTVL</sequence>
<dbReference type="PROSITE" id="PS00107">
    <property type="entry name" value="PROTEIN_KINASE_ATP"/>
    <property type="match status" value="1"/>
</dbReference>
<feature type="region of interest" description="Disordered" evidence="8">
    <location>
        <begin position="323"/>
        <end position="347"/>
    </location>
</feature>
<feature type="binding site" evidence="6">
    <location>
        <position position="49"/>
    </location>
    <ligand>
        <name>ATP</name>
        <dbReference type="ChEBI" id="CHEBI:30616"/>
    </ligand>
</feature>
<dbReference type="InterPro" id="IPR008271">
    <property type="entry name" value="Ser/Thr_kinase_AS"/>
</dbReference>
<dbReference type="WBParaSite" id="ACRNAN_scaffold708.g15478.t1">
    <property type="protein sequence ID" value="ACRNAN_scaffold708.g15478.t1"/>
    <property type="gene ID" value="ACRNAN_scaffold708.g15478"/>
</dbReference>
<evidence type="ECO:0000259" key="9">
    <source>
        <dbReference type="PROSITE" id="PS50011"/>
    </source>
</evidence>
<dbReference type="Pfam" id="PF00069">
    <property type="entry name" value="Pkinase"/>
    <property type="match status" value="1"/>
</dbReference>
<dbReference type="InterPro" id="IPR017441">
    <property type="entry name" value="Protein_kinase_ATP_BS"/>
</dbReference>
<feature type="compositionally biased region" description="Basic residues" evidence="8">
    <location>
        <begin position="323"/>
        <end position="333"/>
    </location>
</feature>
<dbReference type="InterPro" id="IPR000719">
    <property type="entry name" value="Prot_kinase_dom"/>
</dbReference>
<keyword evidence="1 7" id="KW-0723">Serine/threonine-protein kinase</keyword>
<evidence type="ECO:0000256" key="7">
    <source>
        <dbReference type="RuleBase" id="RU000304"/>
    </source>
</evidence>
<dbReference type="SUPFAM" id="SSF56112">
    <property type="entry name" value="Protein kinase-like (PK-like)"/>
    <property type="match status" value="1"/>
</dbReference>
<dbReference type="PANTHER" id="PTHR24355:SF30">
    <property type="entry name" value="SERINE_THREONINE-PROTEIN KINASE 32B ISOFORM X1"/>
    <property type="match status" value="1"/>
</dbReference>
<name>A0A914EDM8_9BILA</name>
<reference evidence="11" key="1">
    <citation type="submission" date="2022-11" db="UniProtKB">
        <authorList>
            <consortium name="WormBaseParasite"/>
        </authorList>
    </citation>
    <scope>IDENTIFICATION</scope>
</reference>
<dbReference type="GO" id="GO:0005524">
    <property type="term" value="F:ATP binding"/>
    <property type="evidence" value="ECO:0007669"/>
    <property type="project" value="UniProtKB-UniRule"/>
</dbReference>
<dbReference type="FunFam" id="1.10.510.10:FF:000169">
    <property type="entry name" value="Serine/threonine-protein kinase 32A"/>
    <property type="match status" value="1"/>
</dbReference>
<keyword evidence="3 6" id="KW-0547">Nucleotide-binding</keyword>
<dbReference type="Proteomes" id="UP000887540">
    <property type="component" value="Unplaced"/>
</dbReference>
<dbReference type="GO" id="GO:0009966">
    <property type="term" value="P:regulation of signal transduction"/>
    <property type="evidence" value="ECO:0007669"/>
    <property type="project" value="TreeGrafter"/>
</dbReference>
<comment type="similarity">
    <text evidence="7">Belongs to the protein kinase superfamily.</text>
</comment>
<evidence type="ECO:0000256" key="1">
    <source>
        <dbReference type="ARBA" id="ARBA00022527"/>
    </source>
</evidence>
<evidence type="ECO:0000256" key="2">
    <source>
        <dbReference type="ARBA" id="ARBA00022679"/>
    </source>
</evidence>
<dbReference type="PROSITE" id="PS50011">
    <property type="entry name" value="PROTEIN_KINASE_DOM"/>
    <property type="match status" value="1"/>
</dbReference>
<evidence type="ECO:0000313" key="11">
    <source>
        <dbReference type="WBParaSite" id="ACRNAN_scaffold708.g15478.t1"/>
    </source>
</evidence>
<keyword evidence="4" id="KW-0418">Kinase</keyword>
<evidence type="ECO:0000256" key="5">
    <source>
        <dbReference type="ARBA" id="ARBA00022840"/>
    </source>
</evidence>
<evidence type="ECO:0000256" key="3">
    <source>
        <dbReference type="ARBA" id="ARBA00022741"/>
    </source>
</evidence>
<dbReference type="SMART" id="SM00220">
    <property type="entry name" value="S_TKc"/>
    <property type="match status" value="1"/>
</dbReference>
<evidence type="ECO:0000256" key="8">
    <source>
        <dbReference type="SAM" id="MobiDB-lite"/>
    </source>
</evidence>
<dbReference type="Gene3D" id="3.30.200.20">
    <property type="entry name" value="Phosphorylase Kinase, domain 1"/>
    <property type="match status" value="1"/>
</dbReference>
<organism evidence="10 11">
    <name type="scientific">Acrobeloides nanus</name>
    <dbReference type="NCBI Taxonomy" id="290746"/>
    <lineage>
        <taxon>Eukaryota</taxon>
        <taxon>Metazoa</taxon>
        <taxon>Ecdysozoa</taxon>
        <taxon>Nematoda</taxon>
        <taxon>Chromadorea</taxon>
        <taxon>Rhabditida</taxon>
        <taxon>Tylenchina</taxon>
        <taxon>Cephalobomorpha</taxon>
        <taxon>Cephaloboidea</taxon>
        <taxon>Cephalobidae</taxon>
        <taxon>Acrobeloides</taxon>
    </lineage>
</organism>
<dbReference type="GO" id="GO:0004703">
    <property type="term" value="F:G protein-coupled receptor kinase activity"/>
    <property type="evidence" value="ECO:0007669"/>
    <property type="project" value="TreeGrafter"/>
</dbReference>
<feature type="domain" description="Protein kinase" evidence="9">
    <location>
        <begin position="20"/>
        <end position="280"/>
    </location>
</feature>